<proteinExistence type="predicted"/>
<organism evidence="1 2">
    <name type="scientific">Porphyromonas macacae</name>
    <dbReference type="NCBI Taxonomy" id="28115"/>
    <lineage>
        <taxon>Bacteria</taxon>
        <taxon>Pseudomonadati</taxon>
        <taxon>Bacteroidota</taxon>
        <taxon>Bacteroidia</taxon>
        <taxon>Bacteroidales</taxon>
        <taxon>Porphyromonadaceae</taxon>
        <taxon>Porphyromonas</taxon>
    </lineage>
</organism>
<dbReference type="EMBL" id="UGTI01000001">
    <property type="protein sequence ID" value="SUB77810.1"/>
    <property type="molecule type" value="Genomic_DNA"/>
</dbReference>
<reference evidence="1 2" key="1">
    <citation type="submission" date="2018-06" db="EMBL/GenBank/DDBJ databases">
        <authorList>
            <consortium name="Pathogen Informatics"/>
            <person name="Doyle S."/>
        </authorList>
    </citation>
    <scope>NUCLEOTIDE SEQUENCE [LARGE SCALE GENOMIC DNA]</scope>
    <source>
        <strain evidence="1 2">NCTC13100</strain>
    </source>
</reference>
<dbReference type="RefSeq" id="WP_018360508.1">
    <property type="nucleotide sequence ID" value="NZ_UGTI01000001.1"/>
</dbReference>
<name>A0A379DHD8_9PORP</name>
<dbReference type="PROSITE" id="PS51257">
    <property type="entry name" value="PROKAR_LIPOPROTEIN"/>
    <property type="match status" value="1"/>
</dbReference>
<evidence type="ECO:0000313" key="1">
    <source>
        <dbReference type="EMBL" id="SUB77810.1"/>
    </source>
</evidence>
<dbReference type="AlphaFoldDB" id="A0A379DHD8"/>
<dbReference type="InterPro" id="IPR032274">
    <property type="entry name" value="DUF4835"/>
</dbReference>
<dbReference type="Proteomes" id="UP000254263">
    <property type="component" value="Unassembled WGS sequence"/>
</dbReference>
<evidence type="ECO:0008006" key="3">
    <source>
        <dbReference type="Google" id="ProtNLM"/>
    </source>
</evidence>
<gene>
    <name evidence="1" type="ORF">NCTC13100_00952</name>
</gene>
<dbReference type="Pfam" id="PF16119">
    <property type="entry name" value="DUF4835"/>
    <property type="match status" value="1"/>
</dbReference>
<sequence>MVMFTRLPYSFLFLIGALFVSSSCYKLQAQELAATVNINTTKLGSADAEVFSTLQRDLSELLNRTRWTRYIFAPEERIPCHFYLEIQGRSDQGAYKAHLTVSSRRPVYESSYSSPMLVVKDRQLNFDYKQYDLLEYNPDRLNDNLTAATAFYACLIIGLNMDSFGLLDGEEELQNLVKIKDLSTGHLSWEGWRADELSSNRGALTSSLTGEYARVLREVWYNYHRRALDRMTLNPIEARHTVMEVLEALDRVNTDNPGNLFVRLFGNAKLWEVTGLLEKAEREQKLKAYEILKRLYPTDENIYAKLKDS</sequence>
<accession>A0A379DHD8</accession>
<protein>
    <recommendedName>
        <fullName evidence="3">DUF4835 domain-containing protein</fullName>
    </recommendedName>
</protein>
<evidence type="ECO:0000313" key="2">
    <source>
        <dbReference type="Proteomes" id="UP000254263"/>
    </source>
</evidence>